<feature type="domain" description="SGNH hydrolase-type esterase N-terminal" evidence="2">
    <location>
        <begin position="31"/>
        <end position="175"/>
    </location>
</feature>
<evidence type="ECO:0000313" key="6">
    <source>
        <dbReference type="Proteomes" id="UP001527202"/>
    </source>
</evidence>
<evidence type="ECO:0000259" key="2">
    <source>
        <dbReference type="Pfam" id="PF14607"/>
    </source>
</evidence>
<evidence type="ECO:0000259" key="1">
    <source>
        <dbReference type="Pfam" id="PF14606"/>
    </source>
</evidence>
<proteinExistence type="predicted"/>
<evidence type="ECO:0000313" key="4">
    <source>
        <dbReference type="EMBL" id="QAV18673.1"/>
    </source>
</evidence>
<dbReference type="Pfam" id="PF14606">
    <property type="entry name" value="Lipase_GDSL_3"/>
    <property type="match status" value="1"/>
</dbReference>
<dbReference type="GO" id="GO:0016787">
    <property type="term" value="F:hydrolase activity"/>
    <property type="evidence" value="ECO:0007669"/>
    <property type="project" value="UniProtKB-KW"/>
</dbReference>
<accession>A0A410WWG2</accession>
<protein>
    <submittedName>
        <fullName evidence="3">SGNH/GDSL hydrolase family protein</fullName>
    </submittedName>
</protein>
<dbReference type="InterPro" id="IPR036514">
    <property type="entry name" value="SGNH_hydro_sf"/>
</dbReference>
<dbReference type="InterPro" id="IPR032740">
    <property type="entry name" value="GxDLY"/>
</dbReference>
<dbReference type="EMBL" id="JAMDMJ010000023">
    <property type="protein sequence ID" value="MCY9597686.1"/>
    <property type="molecule type" value="Genomic_DNA"/>
</dbReference>
<dbReference type="Pfam" id="PF14607">
    <property type="entry name" value="GxDLY"/>
    <property type="match status" value="1"/>
</dbReference>
<keyword evidence="6" id="KW-1185">Reference proteome</keyword>
<reference evidence="4 5" key="1">
    <citation type="submission" date="2018-01" db="EMBL/GenBank/DDBJ databases">
        <title>The whole genome sequencing and assembly of Paenibacillus chitinolyticus KCCM 41400 strain.</title>
        <authorList>
            <person name="Kim J.-Y."/>
            <person name="Park M.-K."/>
            <person name="Lee Y.-J."/>
            <person name="Yi H."/>
            <person name="Bahn Y.-S."/>
            <person name="Kim J.F."/>
            <person name="Lee D.-W."/>
        </authorList>
    </citation>
    <scope>NUCLEOTIDE SEQUENCE [LARGE SCALE GENOMIC DNA]</scope>
    <source>
        <strain evidence="4 5">KCCM 41400</strain>
    </source>
</reference>
<dbReference type="Proteomes" id="UP000288943">
    <property type="component" value="Chromosome"/>
</dbReference>
<dbReference type="RefSeq" id="WP_042227934.1">
    <property type="nucleotide sequence ID" value="NZ_CP026520.1"/>
</dbReference>
<evidence type="ECO:0000313" key="3">
    <source>
        <dbReference type="EMBL" id="MCY9597686.1"/>
    </source>
</evidence>
<name>A0A410WWG2_9BACL</name>
<dbReference type="Proteomes" id="UP001527202">
    <property type="component" value="Unassembled WGS sequence"/>
</dbReference>
<dbReference type="InterPro" id="IPR013830">
    <property type="entry name" value="SGNH_hydro"/>
</dbReference>
<dbReference type="SUPFAM" id="SSF52266">
    <property type="entry name" value="SGNH hydrolase"/>
    <property type="match status" value="1"/>
</dbReference>
<dbReference type="GeneID" id="95375864"/>
<sequence>MEVEVKQAGKIDIARYDKNLQTDTMADEAAVWHDPRRAPFTVTGFPWLKTEGRYRRLPVRPDRKLPEAVDRLADCTAGGQIRFSSDTAQLSVRVRLGGHAAMPHMTALGQCGFDCYIGEPGNQRYVATASFKPGDSEYTSRLYRFGEKRMRHITLNFPLYQGVEEVWIGTDEDARVAEPLPYESPGRIIIYGTSITQGGCANRPGMSYPGILSRQINREFINLGFSGSGKGEPEVAEVIREIGNPALLVLDYEANTGEPESIRATLPVFIDLYREKHPEVPILVLSCIEFAAAGFDPAVRKKLDDRRVIQRQTVEDRIAKGDSFITFFDGSALLGEDGDECTVDGIHPTDLGFKRMADGLLQVFNRCLQAE</sequence>
<dbReference type="OrthoDB" id="5624617at2"/>
<organism evidence="4 5">
    <name type="scientific">Paenibacillus chitinolyticus</name>
    <dbReference type="NCBI Taxonomy" id="79263"/>
    <lineage>
        <taxon>Bacteria</taxon>
        <taxon>Bacillati</taxon>
        <taxon>Bacillota</taxon>
        <taxon>Bacilli</taxon>
        <taxon>Bacillales</taxon>
        <taxon>Paenibacillaceae</taxon>
        <taxon>Paenibacillus</taxon>
    </lineage>
</organism>
<dbReference type="Gene3D" id="3.40.50.1110">
    <property type="entry name" value="SGNH hydrolase"/>
    <property type="match status" value="1"/>
</dbReference>
<dbReference type="EMBL" id="CP026520">
    <property type="protein sequence ID" value="QAV18673.1"/>
    <property type="molecule type" value="Genomic_DNA"/>
</dbReference>
<gene>
    <name evidence="3" type="ORF">M5X16_18135</name>
    <name evidence="4" type="ORF">PC41400_13685</name>
</gene>
<dbReference type="KEGG" id="pchi:PC41400_13685"/>
<feature type="domain" description="SGNH hydrolase-type esterase" evidence="1">
    <location>
        <begin position="187"/>
        <end position="363"/>
    </location>
</feature>
<keyword evidence="3" id="KW-0378">Hydrolase</keyword>
<reference evidence="3 6" key="2">
    <citation type="submission" date="2022-05" db="EMBL/GenBank/DDBJ databases">
        <title>Genome Sequencing of Bee-Associated Microbes.</title>
        <authorList>
            <person name="Dunlap C."/>
        </authorList>
    </citation>
    <scope>NUCLEOTIDE SEQUENCE [LARGE SCALE GENOMIC DNA]</scope>
    <source>
        <strain evidence="3 6">NRRL B-23120</strain>
    </source>
</reference>
<dbReference type="Gene3D" id="2.60.120.260">
    <property type="entry name" value="Galactose-binding domain-like"/>
    <property type="match status" value="1"/>
</dbReference>
<dbReference type="AlphaFoldDB" id="A0A410WWG2"/>
<evidence type="ECO:0000313" key="5">
    <source>
        <dbReference type="Proteomes" id="UP000288943"/>
    </source>
</evidence>